<evidence type="ECO:0000313" key="1">
    <source>
        <dbReference type="EMBL" id="KAJ7618802.1"/>
    </source>
</evidence>
<accession>A0AAD7BF48</accession>
<comment type="caution">
    <text evidence="1">The sequence shown here is derived from an EMBL/GenBank/DDBJ whole genome shotgun (WGS) entry which is preliminary data.</text>
</comment>
<name>A0AAD7BF48_9AGAR</name>
<evidence type="ECO:0000313" key="2">
    <source>
        <dbReference type="Proteomes" id="UP001221142"/>
    </source>
</evidence>
<feature type="non-terminal residue" evidence="1">
    <location>
        <position position="133"/>
    </location>
</feature>
<dbReference type="AlphaFoldDB" id="A0AAD7BF48"/>
<gene>
    <name evidence="1" type="ORF">FB45DRAFT_699809</name>
</gene>
<protein>
    <submittedName>
        <fullName evidence="1">Uncharacterized protein</fullName>
    </submittedName>
</protein>
<dbReference type="EMBL" id="JARKIF010000019">
    <property type="protein sequence ID" value="KAJ7618802.1"/>
    <property type="molecule type" value="Genomic_DNA"/>
</dbReference>
<dbReference type="Proteomes" id="UP001221142">
    <property type="component" value="Unassembled WGS sequence"/>
</dbReference>
<proteinExistence type="predicted"/>
<sequence length="133" mass="15420">IANSSFQILMRLSDQFVLLLLAHLEHYPDVPFMPWQHGTHFLEHLYGIARSFIPDFSFGQLIKMYKHILMRQRILSSGQYSAKKEKDSNNGYIFDFVDSGLKPEEVAMLKMFPLRLDIDRACEIAWKEAAALA</sequence>
<organism evidence="1 2">
    <name type="scientific">Roridomyces roridus</name>
    <dbReference type="NCBI Taxonomy" id="1738132"/>
    <lineage>
        <taxon>Eukaryota</taxon>
        <taxon>Fungi</taxon>
        <taxon>Dikarya</taxon>
        <taxon>Basidiomycota</taxon>
        <taxon>Agaricomycotina</taxon>
        <taxon>Agaricomycetes</taxon>
        <taxon>Agaricomycetidae</taxon>
        <taxon>Agaricales</taxon>
        <taxon>Marasmiineae</taxon>
        <taxon>Mycenaceae</taxon>
        <taxon>Roridomyces</taxon>
    </lineage>
</organism>
<feature type="non-terminal residue" evidence="1">
    <location>
        <position position="1"/>
    </location>
</feature>
<keyword evidence="2" id="KW-1185">Reference proteome</keyword>
<reference evidence="1" key="1">
    <citation type="submission" date="2023-03" db="EMBL/GenBank/DDBJ databases">
        <title>Massive genome expansion in bonnet fungi (Mycena s.s.) driven by repeated elements and novel gene families across ecological guilds.</title>
        <authorList>
            <consortium name="Lawrence Berkeley National Laboratory"/>
            <person name="Harder C.B."/>
            <person name="Miyauchi S."/>
            <person name="Viragh M."/>
            <person name="Kuo A."/>
            <person name="Thoen E."/>
            <person name="Andreopoulos B."/>
            <person name="Lu D."/>
            <person name="Skrede I."/>
            <person name="Drula E."/>
            <person name="Henrissat B."/>
            <person name="Morin E."/>
            <person name="Kohler A."/>
            <person name="Barry K."/>
            <person name="LaButti K."/>
            <person name="Morin E."/>
            <person name="Salamov A."/>
            <person name="Lipzen A."/>
            <person name="Mereny Z."/>
            <person name="Hegedus B."/>
            <person name="Baldrian P."/>
            <person name="Stursova M."/>
            <person name="Weitz H."/>
            <person name="Taylor A."/>
            <person name="Grigoriev I.V."/>
            <person name="Nagy L.G."/>
            <person name="Martin F."/>
            <person name="Kauserud H."/>
        </authorList>
    </citation>
    <scope>NUCLEOTIDE SEQUENCE</scope>
    <source>
        <strain evidence="1">9284</strain>
    </source>
</reference>